<organism evidence="2 3">
    <name type="scientific">Alkalihalophilus lindianensis</name>
    <dbReference type="NCBI Taxonomy" id="1630542"/>
    <lineage>
        <taxon>Bacteria</taxon>
        <taxon>Bacillati</taxon>
        <taxon>Bacillota</taxon>
        <taxon>Bacilli</taxon>
        <taxon>Bacillales</taxon>
        <taxon>Bacillaceae</taxon>
        <taxon>Alkalihalophilus</taxon>
    </lineage>
</organism>
<keyword evidence="3" id="KW-1185">Reference proteome</keyword>
<gene>
    <name evidence="2" type="ORF">RYX56_08185</name>
</gene>
<name>A0ABU3X8Z5_9BACI</name>
<feature type="transmembrane region" description="Helical" evidence="1">
    <location>
        <begin position="43"/>
        <end position="61"/>
    </location>
</feature>
<keyword evidence="1" id="KW-1133">Transmembrane helix</keyword>
<sequence>MGNWYRLPKSEGIFLVTIIIYAVIFFLPWSYDVMIMNITLQAWGAYGLHILAPVIAIFLIMRSKETKVTADTKQSLDT</sequence>
<evidence type="ECO:0000313" key="2">
    <source>
        <dbReference type="EMBL" id="MDV2684346.1"/>
    </source>
</evidence>
<keyword evidence="1" id="KW-0812">Transmembrane</keyword>
<keyword evidence="1" id="KW-0472">Membrane</keyword>
<comment type="caution">
    <text evidence="2">The sequence shown here is derived from an EMBL/GenBank/DDBJ whole genome shotgun (WGS) entry which is preliminary data.</text>
</comment>
<dbReference type="Proteomes" id="UP001287282">
    <property type="component" value="Unassembled WGS sequence"/>
</dbReference>
<evidence type="ECO:0000313" key="3">
    <source>
        <dbReference type="Proteomes" id="UP001287282"/>
    </source>
</evidence>
<protein>
    <submittedName>
        <fullName evidence="2">Uncharacterized protein</fullName>
    </submittedName>
</protein>
<proteinExistence type="predicted"/>
<accession>A0ABU3X8Z5</accession>
<feature type="transmembrane region" description="Helical" evidence="1">
    <location>
        <begin position="12"/>
        <end position="31"/>
    </location>
</feature>
<evidence type="ECO:0000256" key="1">
    <source>
        <dbReference type="SAM" id="Phobius"/>
    </source>
</evidence>
<dbReference type="RefSeq" id="WP_317121583.1">
    <property type="nucleotide sequence ID" value="NZ_JAWJBA010000002.1"/>
</dbReference>
<reference evidence="2 3" key="1">
    <citation type="submission" date="2023-10" db="EMBL/GenBank/DDBJ databases">
        <title>Screening of Alkalihalobacillus lindianensis BZ-TG-R113 and Its Alleviation of Salt Stress on Rapeseed Growth.</title>
        <authorList>
            <person name="Zhao B."/>
            <person name="Guo T."/>
        </authorList>
    </citation>
    <scope>NUCLEOTIDE SEQUENCE [LARGE SCALE GENOMIC DNA]</scope>
    <source>
        <strain evidence="2 3">BZ-TG-R113</strain>
    </source>
</reference>
<dbReference type="EMBL" id="JAWJBA010000002">
    <property type="protein sequence ID" value="MDV2684346.1"/>
    <property type="molecule type" value="Genomic_DNA"/>
</dbReference>